<evidence type="ECO:0000313" key="3">
    <source>
        <dbReference type="Proteomes" id="UP000298061"/>
    </source>
</evidence>
<name>A0A4Y9ZQQ3_9AGAM</name>
<feature type="region of interest" description="Disordered" evidence="1">
    <location>
        <begin position="173"/>
        <end position="217"/>
    </location>
</feature>
<dbReference type="Proteomes" id="UP000298061">
    <property type="component" value="Unassembled WGS sequence"/>
</dbReference>
<sequence>MPATSSNNPSSMFVDNSWYPSAQGTSSGRMPEISAPAPQSLAHAPRWPAASSSSSSWNLPLPGPSPQRPPLPSRHATPRPHAPPPPPAVPSLPYPQVSQAGASGPSSLQPAGPSTSNLRAKATLKPRKSAKDSKKGPSSGYMHKYRLNPIPRIMSSLKTKSGSVLTSGAYRDADDIESDDDGMDHGKMDDGGSMMNAEPSAKATRREKDKQRGTRHRGQIRGLMLHLHRLLWPERAVSEDEGLPHTNAQCLEKAIEWVGDSVPNAIWQQKEAALESQVRKYRDLARHFQGEAQHSNDKRLVSAQGSS</sequence>
<evidence type="ECO:0000256" key="1">
    <source>
        <dbReference type="SAM" id="MobiDB-lite"/>
    </source>
</evidence>
<gene>
    <name evidence="2" type="ORF">EWM64_g7459</name>
</gene>
<reference evidence="2 3" key="1">
    <citation type="submission" date="2019-02" db="EMBL/GenBank/DDBJ databases">
        <title>Genome sequencing of the rare red list fungi Hericium alpestre (H. flagellum).</title>
        <authorList>
            <person name="Buettner E."/>
            <person name="Kellner H."/>
        </authorList>
    </citation>
    <scope>NUCLEOTIDE SEQUENCE [LARGE SCALE GENOMIC DNA]</scope>
    <source>
        <strain evidence="2 3">DSM 108284</strain>
    </source>
</reference>
<feature type="compositionally biased region" description="Pro residues" evidence="1">
    <location>
        <begin position="61"/>
        <end position="72"/>
    </location>
</feature>
<dbReference type="EMBL" id="SFCI01001172">
    <property type="protein sequence ID" value="TFY76550.1"/>
    <property type="molecule type" value="Genomic_DNA"/>
</dbReference>
<keyword evidence="3" id="KW-1185">Reference proteome</keyword>
<feature type="compositionally biased region" description="Polar residues" evidence="1">
    <location>
        <begin position="96"/>
        <end position="118"/>
    </location>
</feature>
<feature type="region of interest" description="Disordered" evidence="1">
    <location>
        <begin position="1"/>
        <end position="147"/>
    </location>
</feature>
<comment type="caution">
    <text evidence="2">The sequence shown here is derived from an EMBL/GenBank/DDBJ whole genome shotgun (WGS) entry which is preliminary data.</text>
</comment>
<organism evidence="2 3">
    <name type="scientific">Hericium alpestre</name>
    <dbReference type="NCBI Taxonomy" id="135208"/>
    <lineage>
        <taxon>Eukaryota</taxon>
        <taxon>Fungi</taxon>
        <taxon>Dikarya</taxon>
        <taxon>Basidiomycota</taxon>
        <taxon>Agaricomycotina</taxon>
        <taxon>Agaricomycetes</taxon>
        <taxon>Russulales</taxon>
        <taxon>Hericiaceae</taxon>
        <taxon>Hericium</taxon>
    </lineage>
</organism>
<protein>
    <submittedName>
        <fullName evidence="2">Uncharacterized protein</fullName>
    </submittedName>
</protein>
<feature type="compositionally biased region" description="Pro residues" evidence="1">
    <location>
        <begin position="80"/>
        <end position="93"/>
    </location>
</feature>
<proteinExistence type="predicted"/>
<accession>A0A4Y9ZQQ3</accession>
<feature type="region of interest" description="Disordered" evidence="1">
    <location>
        <begin position="288"/>
        <end position="307"/>
    </location>
</feature>
<feature type="compositionally biased region" description="Low complexity" evidence="1">
    <location>
        <begin position="45"/>
        <end position="60"/>
    </location>
</feature>
<evidence type="ECO:0000313" key="2">
    <source>
        <dbReference type="EMBL" id="TFY76550.1"/>
    </source>
</evidence>
<feature type="compositionally biased region" description="Polar residues" evidence="1">
    <location>
        <begin position="1"/>
        <end position="28"/>
    </location>
</feature>
<dbReference type="AlphaFoldDB" id="A0A4Y9ZQQ3"/>
<feature type="compositionally biased region" description="Basic and acidic residues" evidence="1">
    <location>
        <begin position="288"/>
        <end position="300"/>
    </location>
</feature>